<dbReference type="Proteomes" id="UP000061839">
    <property type="component" value="Chromosome"/>
</dbReference>
<dbReference type="HOGENOM" id="CLU_069129_7_2_11"/>
<dbReference type="GO" id="GO:0032259">
    <property type="term" value="P:methylation"/>
    <property type="evidence" value="ECO:0007669"/>
    <property type="project" value="UniProtKB-KW"/>
</dbReference>
<proteinExistence type="predicted"/>
<evidence type="ECO:0000313" key="2">
    <source>
        <dbReference type="EMBL" id="AJT41486.1"/>
    </source>
</evidence>
<dbReference type="SUPFAM" id="SSF53335">
    <property type="entry name" value="S-adenosyl-L-methionine-dependent methyltransferases"/>
    <property type="match status" value="1"/>
</dbReference>
<keyword evidence="2" id="KW-0808">Transferase</keyword>
<dbReference type="AlphaFoldDB" id="A0A0D4BZD5"/>
<dbReference type="RefSeq" id="WP_045074895.1">
    <property type="nucleotide sequence ID" value="NZ_CP011005.1"/>
</dbReference>
<dbReference type="InterPro" id="IPR029063">
    <property type="entry name" value="SAM-dependent_MTases_sf"/>
</dbReference>
<dbReference type="Gene3D" id="2.20.130.10">
    <property type="entry name" value="CAC2371-like domains"/>
    <property type="match status" value="1"/>
</dbReference>
<keyword evidence="3" id="KW-1185">Reference proteome</keyword>
<accession>A0A0D4BZD5</accession>
<dbReference type="EMBL" id="CP011005">
    <property type="protein sequence ID" value="AJT41486.1"/>
    <property type="molecule type" value="Genomic_DNA"/>
</dbReference>
<dbReference type="STRING" id="1618207.UM93_08090"/>
<sequence>MEPSAFYTGIVAEIYQPLKSTVQDWRPYLEFIRRYGEPALELGCGDGEPMLDLLRRGIDVEGVDSSPDMLDRFRGKASGEGVRVTLYEQSMEALELPKLYRSVYLAGPTFTLLPDDSAAQRTLLAIRRHLAQDGAVLIPLSIPVPTPLHQLGEVKEVVSADGAVLRVSWVAEERDEELRNQTALLRYQKISADQDTTVERSWRLHWYTQEGFRELAVQTGFKVQAVLSEDGMSAAVEATDFTFLLRAV</sequence>
<name>A0A0D4BZD5_9MICC</name>
<dbReference type="InterPro" id="IPR041698">
    <property type="entry name" value="Methyltransf_25"/>
</dbReference>
<protein>
    <submittedName>
        <fullName evidence="2">Methyltransferase</fullName>
    </submittedName>
</protein>
<dbReference type="Pfam" id="PF13649">
    <property type="entry name" value="Methyltransf_25"/>
    <property type="match status" value="1"/>
</dbReference>
<keyword evidence="2" id="KW-0489">Methyltransferase</keyword>
<dbReference type="GO" id="GO:0008168">
    <property type="term" value="F:methyltransferase activity"/>
    <property type="evidence" value="ECO:0007669"/>
    <property type="project" value="UniProtKB-KW"/>
</dbReference>
<evidence type="ECO:0000313" key="3">
    <source>
        <dbReference type="Proteomes" id="UP000061839"/>
    </source>
</evidence>
<dbReference type="Gene3D" id="3.40.50.150">
    <property type="entry name" value="Vaccinia Virus protein VP39"/>
    <property type="match status" value="1"/>
</dbReference>
<organism evidence="2 3">
    <name type="scientific">Psychromicrobium lacuslunae</name>
    <dbReference type="NCBI Taxonomy" id="1618207"/>
    <lineage>
        <taxon>Bacteria</taxon>
        <taxon>Bacillati</taxon>
        <taxon>Actinomycetota</taxon>
        <taxon>Actinomycetes</taxon>
        <taxon>Micrococcales</taxon>
        <taxon>Micrococcaceae</taxon>
        <taxon>Psychromicrobium</taxon>
    </lineage>
</organism>
<dbReference type="OrthoDB" id="9804312at2"/>
<dbReference type="CDD" id="cd02440">
    <property type="entry name" value="AdoMet_MTases"/>
    <property type="match status" value="1"/>
</dbReference>
<reference evidence="2 3" key="1">
    <citation type="journal article" date="2015" name="Genome Announc.">
        <title>Complete Genome Sequencing of Protease-Producing Novel Arthrobacter sp. Strain IHBB 11108 Using PacBio Single-Molecule Real-Time Sequencing Technology.</title>
        <authorList>
            <person name="Kiran S."/>
            <person name="Swarnkar M.K."/>
            <person name="Pal M."/>
            <person name="Thakur R."/>
            <person name="Tewari R."/>
            <person name="Singh A.K."/>
            <person name="Gulati A."/>
        </authorList>
    </citation>
    <scope>NUCLEOTIDE SEQUENCE [LARGE SCALE GENOMIC DNA]</scope>
    <source>
        <strain evidence="2 3">IHBB 11108</strain>
    </source>
</reference>
<gene>
    <name evidence="2" type="ORF">UM93_08090</name>
</gene>
<dbReference type="KEGG" id="ari:UM93_08090"/>
<evidence type="ECO:0000259" key="1">
    <source>
        <dbReference type="Pfam" id="PF13649"/>
    </source>
</evidence>
<feature type="domain" description="Methyltransferase" evidence="1">
    <location>
        <begin position="40"/>
        <end position="134"/>
    </location>
</feature>
<dbReference type="PATRIC" id="fig|1618207.4.peg.1637"/>